<dbReference type="HOGENOM" id="CLU_991257_0_0_1"/>
<evidence type="ECO:0000256" key="1">
    <source>
        <dbReference type="SAM" id="MobiDB-lite"/>
    </source>
</evidence>
<feature type="compositionally biased region" description="Low complexity" evidence="1">
    <location>
        <begin position="40"/>
        <end position="49"/>
    </location>
</feature>
<proteinExistence type="predicted"/>
<dbReference type="EMBL" id="AMQN01011008">
    <property type="status" value="NOT_ANNOTATED_CDS"/>
    <property type="molecule type" value="Genomic_DNA"/>
</dbReference>
<evidence type="ECO:0000313" key="2">
    <source>
        <dbReference type="EMBL" id="ELT97235.1"/>
    </source>
</evidence>
<dbReference type="OMA" id="CNENIHK"/>
<keyword evidence="4" id="KW-1185">Reference proteome</keyword>
<organism evidence="2">
    <name type="scientific">Capitella teleta</name>
    <name type="common">Polychaete worm</name>
    <dbReference type="NCBI Taxonomy" id="283909"/>
    <lineage>
        <taxon>Eukaryota</taxon>
        <taxon>Metazoa</taxon>
        <taxon>Spiralia</taxon>
        <taxon>Lophotrochozoa</taxon>
        <taxon>Annelida</taxon>
        <taxon>Polychaeta</taxon>
        <taxon>Sedentaria</taxon>
        <taxon>Scolecida</taxon>
        <taxon>Capitellidae</taxon>
        <taxon>Capitella</taxon>
    </lineage>
</organism>
<name>R7U237_CAPTE</name>
<reference evidence="4" key="1">
    <citation type="submission" date="2012-12" db="EMBL/GenBank/DDBJ databases">
        <authorList>
            <person name="Hellsten U."/>
            <person name="Grimwood J."/>
            <person name="Chapman J.A."/>
            <person name="Shapiro H."/>
            <person name="Aerts A."/>
            <person name="Otillar R.P."/>
            <person name="Terry A.Y."/>
            <person name="Boore J.L."/>
            <person name="Simakov O."/>
            <person name="Marletaz F."/>
            <person name="Cho S.-J."/>
            <person name="Edsinger-Gonzales E."/>
            <person name="Havlak P."/>
            <person name="Kuo D.-H."/>
            <person name="Larsson T."/>
            <person name="Lv J."/>
            <person name="Arendt D."/>
            <person name="Savage R."/>
            <person name="Osoegawa K."/>
            <person name="de Jong P."/>
            <person name="Lindberg D.R."/>
            <person name="Seaver E.C."/>
            <person name="Weisblat D.A."/>
            <person name="Putnam N.H."/>
            <person name="Grigoriev I.V."/>
            <person name="Rokhsar D.S."/>
        </authorList>
    </citation>
    <scope>NUCLEOTIDE SEQUENCE</scope>
    <source>
        <strain evidence="4">I ESC-2004</strain>
    </source>
</reference>
<evidence type="ECO:0000313" key="4">
    <source>
        <dbReference type="Proteomes" id="UP000014760"/>
    </source>
</evidence>
<dbReference type="EnsemblMetazoa" id="CapteT227107">
    <property type="protein sequence ID" value="CapteP227107"/>
    <property type="gene ID" value="CapteG227107"/>
</dbReference>
<reference evidence="3" key="3">
    <citation type="submission" date="2015-06" db="UniProtKB">
        <authorList>
            <consortium name="EnsemblMetazoa"/>
        </authorList>
    </citation>
    <scope>IDENTIFICATION</scope>
</reference>
<accession>R7U237</accession>
<dbReference type="OrthoDB" id="6118686at2759"/>
<protein>
    <submittedName>
        <fullName evidence="2 3">Uncharacterized protein</fullName>
    </submittedName>
</protein>
<dbReference type="EMBL" id="KB308629">
    <property type="protein sequence ID" value="ELT97235.1"/>
    <property type="molecule type" value="Genomic_DNA"/>
</dbReference>
<dbReference type="AlphaFoldDB" id="R7U237"/>
<sequence length="281" mass="31680">MTHASHQPFTYITMGLCCPTFGSQHQANGDPRSPLLGRRGASSSYTGTGPTPPPSAARGLRPGDPSEPHLLCPIAIRPVYVSAVDKQLYDHAHLFNEHLQRADRLRDVIFELKYKFDGAKSYRSIEECFTVVRSLIADDLDKIKVIRNYQYCMEIEYSHRLDQDAIKCFELFNEANKLIKLIIEKGQVVVNSVELVITNERHIKREVLVASLGQEGPQCMKNCIDNVTELKKVASHVDDIRSSTQATFLELRKAAAILTAPEELDERQEAIRVEVNIFNDT</sequence>
<reference evidence="2 4" key="2">
    <citation type="journal article" date="2013" name="Nature">
        <title>Insights into bilaterian evolution from three spiralian genomes.</title>
        <authorList>
            <person name="Simakov O."/>
            <person name="Marletaz F."/>
            <person name="Cho S.J."/>
            <person name="Edsinger-Gonzales E."/>
            <person name="Havlak P."/>
            <person name="Hellsten U."/>
            <person name="Kuo D.H."/>
            <person name="Larsson T."/>
            <person name="Lv J."/>
            <person name="Arendt D."/>
            <person name="Savage R."/>
            <person name="Osoegawa K."/>
            <person name="de Jong P."/>
            <person name="Grimwood J."/>
            <person name="Chapman J.A."/>
            <person name="Shapiro H."/>
            <person name="Aerts A."/>
            <person name="Otillar R.P."/>
            <person name="Terry A.Y."/>
            <person name="Boore J.L."/>
            <person name="Grigoriev I.V."/>
            <person name="Lindberg D.R."/>
            <person name="Seaver E.C."/>
            <person name="Weisblat D.A."/>
            <person name="Putnam N.H."/>
            <person name="Rokhsar D.S."/>
        </authorList>
    </citation>
    <scope>NUCLEOTIDE SEQUENCE</scope>
    <source>
        <strain evidence="2 4">I ESC-2004</strain>
    </source>
</reference>
<evidence type="ECO:0000313" key="3">
    <source>
        <dbReference type="EnsemblMetazoa" id="CapteP227107"/>
    </source>
</evidence>
<dbReference type="Proteomes" id="UP000014760">
    <property type="component" value="Unassembled WGS sequence"/>
</dbReference>
<feature type="region of interest" description="Disordered" evidence="1">
    <location>
        <begin position="25"/>
        <end position="62"/>
    </location>
</feature>
<gene>
    <name evidence="2" type="ORF">CAPTEDRAFT_227107</name>
</gene>